<protein>
    <submittedName>
        <fullName evidence="1">Uncharacterized protein</fullName>
    </submittedName>
</protein>
<feature type="non-terminal residue" evidence="1">
    <location>
        <position position="1"/>
    </location>
</feature>
<name>A0A1G7WPK3_ANETH</name>
<dbReference type="Proteomes" id="UP000198956">
    <property type="component" value="Unassembled WGS sequence"/>
</dbReference>
<reference evidence="1 2" key="1">
    <citation type="submission" date="2016-10" db="EMBL/GenBank/DDBJ databases">
        <authorList>
            <person name="de Groot N.N."/>
        </authorList>
    </citation>
    <scope>NUCLEOTIDE SEQUENCE [LARGE SCALE GENOMIC DNA]</scope>
    <source>
        <strain evidence="1 2">L 420-91</strain>
    </source>
</reference>
<dbReference type="AlphaFoldDB" id="A0A1G7WPK3"/>
<dbReference type="AntiFam" id="ANF00010">
    <property type="entry name" value="tRNA translation"/>
</dbReference>
<evidence type="ECO:0000313" key="1">
    <source>
        <dbReference type="EMBL" id="SDG73170.1"/>
    </source>
</evidence>
<evidence type="ECO:0000313" key="2">
    <source>
        <dbReference type="Proteomes" id="UP000198956"/>
    </source>
</evidence>
<proteinExistence type="predicted"/>
<gene>
    <name evidence="1" type="ORF">SAMN04489735_10021</name>
</gene>
<dbReference type="EMBL" id="FNDE01000002">
    <property type="protein sequence ID" value="SDG73170.1"/>
    <property type="molecule type" value="Genomic_DNA"/>
</dbReference>
<organism evidence="1 2">
    <name type="scientific">Aneurinibacillus thermoaerophilus</name>
    <dbReference type="NCBI Taxonomy" id="143495"/>
    <lineage>
        <taxon>Bacteria</taxon>
        <taxon>Bacillati</taxon>
        <taxon>Bacillota</taxon>
        <taxon>Bacilli</taxon>
        <taxon>Bacillales</taxon>
        <taxon>Paenibacillaceae</taxon>
        <taxon>Aneurinibacillus group</taxon>
        <taxon>Aneurinibacillus</taxon>
    </lineage>
</organism>
<sequence>AEHLTCNQGVEGSIPFAGTITVFHYSEYLLFGLSNNMEG</sequence>
<accession>A0A1G7WPK3</accession>